<proteinExistence type="predicted"/>
<organism evidence="2 3">
    <name type="scientific">Peronospora destructor</name>
    <dbReference type="NCBI Taxonomy" id="86335"/>
    <lineage>
        <taxon>Eukaryota</taxon>
        <taxon>Sar</taxon>
        <taxon>Stramenopiles</taxon>
        <taxon>Oomycota</taxon>
        <taxon>Peronosporomycetes</taxon>
        <taxon>Peronosporales</taxon>
        <taxon>Peronosporaceae</taxon>
        <taxon>Peronospora</taxon>
    </lineage>
</organism>
<comment type="caution">
    <text evidence="2">The sequence shown here is derived from an EMBL/GenBank/DDBJ whole genome shotgun (WGS) entry which is preliminary data.</text>
</comment>
<dbReference type="AlphaFoldDB" id="A0AAV0T5H9"/>
<feature type="compositionally biased region" description="Low complexity" evidence="1">
    <location>
        <begin position="261"/>
        <end position="298"/>
    </location>
</feature>
<feature type="region of interest" description="Disordered" evidence="1">
    <location>
        <begin position="419"/>
        <end position="444"/>
    </location>
</feature>
<feature type="compositionally biased region" description="Polar residues" evidence="1">
    <location>
        <begin position="375"/>
        <end position="393"/>
    </location>
</feature>
<feature type="compositionally biased region" description="Low complexity" evidence="1">
    <location>
        <begin position="221"/>
        <end position="236"/>
    </location>
</feature>
<accession>A0AAV0T5H9</accession>
<feature type="region of interest" description="Disordered" evidence="1">
    <location>
        <begin position="357"/>
        <end position="393"/>
    </location>
</feature>
<sequence length="444" mass="45757">MPKFTSFKIAPPPGSNFSTSSVSAIPATENLMGLSSPKQANNPFRLDTPAPTTETSSHPAPIASSPFNFDAATSTSHAESRPTSALLDPFSTMAAAVPSTPVPAHQNVSPFDANVFDAFGGDEDAFKDFTDSSRTSSANLILDPFATTAEKPVSVAASADPFAAFDDIQQSSSAASTLGSAAPTPDFGPSTGFPGGNSQQQAAMNGPFEVASATVSNSGFPTAQQPQYHPAAQQQQCHPVTRAGSQPFGGLSQQQQLQNAFGHQMQQQPMQSFIQGQPPQNQQQWYGQQQGFPGQQQPTHLTGHQYAVQFSPRPVGGALSAPITVKTLASASSINDPFASLNIGNLGFGGLSNATTTHTGSGGGAPFAPSAPAKQSETTNSFGNAPTSSGSISYAQPQARAAVSFPLPQQNTTTFADPNAFADFAGAPAPAQTSTSPANPFDLF</sequence>
<name>A0AAV0T5H9_9STRA</name>
<feature type="region of interest" description="Disordered" evidence="1">
    <location>
        <begin position="1"/>
        <end position="83"/>
    </location>
</feature>
<evidence type="ECO:0000256" key="1">
    <source>
        <dbReference type="SAM" id="MobiDB-lite"/>
    </source>
</evidence>
<feature type="compositionally biased region" description="Polar residues" evidence="1">
    <location>
        <begin position="65"/>
        <end position="83"/>
    </location>
</feature>
<dbReference type="EMBL" id="CANTFM010000159">
    <property type="protein sequence ID" value="CAI5713495.1"/>
    <property type="molecule type" value="Genomic_DNA"/>
</dbReference>
<gene>
    <name evidence="2" type="ORF">PDE001_LOCUS974</name>
</gene>
<evidence type="ECO:0000313" key="2">
    <source>
        <dbReference type="EMBL" id="CAI5713495.1"/>
    </source>
</evidence>
<dbReference type="Proteomes" id="UP001162029">
    <property type="component" value="Unassembled WGS sequence"/>
</dbReference>
<feature type="region of interest" description="Disordered" evidence="1">
    <location>
        <begin position="175"/>
        <end position="299"/>
    </location>
</feature>
<evidence type="ECO:0000313" key="3">
    <source>
        <dbReference type="Proteomes" id="UP001162029"/>
    </source>
</evidence>
<protein>
    <submittedName>
        <fullName evidence="2">Uncharacterized protein</fullName>
    </submittedName>
</protein>
<keyword evidence="3" id="KW-1185">Reference proteome</keyword>
<reference evidence="2" key="1">
    <citation type="submission" date="2022-12" db="EMBL/GenBank/DDBJ databases">
        <authorList>
            <person name="Webb A."/>
        </authorList>
    </citation>
    <scope>NUCLEOTIDE SEQUENCE</scope>
    <source>
        <strain evidence="2">Pd1</strain>
    </source>
</reference>